<evidence type="ECO:0000313" key="3">
    <source>
        <dbReference type="Proteomes" id="UP000823388"/>
    </source>
</evidence>
<feature type="region of interest" description="Disordered" evidence="1">
    <location>
        <begin position="128"/>
        <end position="151"/>
    </location>
</feature>
<reference evidence="2" key="1">
    <citation type="submission" date="2020-05" db="EMBL/GenBank/DDBJ databases">
        <title>WGS assembly of Panicum virgatum.</title>
        <authorList>
            <person name="Lovell J.T."/>
            <person name="Jenkins J."/>
            <person name="Shu S."/>
            <person name="Juenger T.E."/>
            <person name="Schmutz J."/>
        </authorList>
    </citation>
    <scope>NUCLEOTIDE SEQUENCE</scope>
    <source>
        <strain evidence="2">AP13</strain>
    </source>
</reference>
<dbReference type="AlphaFoldDB" id="A0A8T0UMB2"/>
<name>A0A8T0UMB2_PANVG</name>
<proteinExistence type="predicted"/>
<dbReference type="EMBL" id="CM029042">
    <property type="protein sequence ID" value="KAG2621629.1"/>
    <property type="molecule type" value="Genomic_DNA"/>
</dbReference>
<evidence type="ECO:0000313" key="2">
    <source>
        <dbReference type="EMBL" id="KAG2621629.1"/>
    </source>
</evidence>
<protein>
    <submittedName>
        <fullName evidence="2">Uncharacterized protein</fullName>
    </submittedName>
</protein>
<gene>
    <name evidence="2" type="ORF">PVAP13_3NG315632</name>
</gene>
<comment type="caution">
    <text evidence="2">The sequence shown here is derived from an EMBL/GenBank/DDBJ whole genome shotgun (WGS) entry which is preliminary data.</text>
</comment>
<organism evidence="2 3">
    <name type="scientific">Panicum virgatum</name>
    <name type="common">Blackwell switchgrass</name>
    <dbReference type="NCBI Taxonomy" id="38727"/>
    <lineage>
        <taxon>Eukaryota</taxon>
        <taxon>Viridiplantae</taxon>
        <taxon>Streptophyta</taxon>
        <taxon>Embryophyta</taxon>
        <taxon>Tracheophyta</taxon>
        <taxon>Spermatophyta</taxon>
        <taxon>Magnoliopsida</taxon>
        <taxon>Liliopsida</taxon>
        <taxon>Poales</taxon>
        <taxon>Poaceae</taxon>
        <taxon>PACMAD clade</taxon>
        <taxon>Panicoideae</taxon>
        <taxon>Panicodae</taxon>
        <taxon>Paniceae</taxon>
        <taxon>Panicinae</taxon>
        <taxon>Panicum</taxon>
        <taxon>Panicum sect. Hiantes</taxon>
    </lineage>
</organism>
<keyword evidence="3" id="KW-1185">Reference proteome</keyword>
<sequence length="151" mass="16713">MLANFLRRGSEPAYLRIERHFPRLPPPLLPLTPLPSPCAAFCSSSGRRSCSLLVRFVRPPYCRDATLAAAPCCRPAPPPLVPLLPAWRLLARPRCCASDCCPCLAEAASRRWSSRWLEAAGPLRELQARRPQKVEARGGAERREKGDRGCA</sequence>
<evidence type="ECO:0000256" key="1">
    <source>
        <dbReference type="SAM" id="MobiDB-lite"/>
    </source>
</evidence>
<dbReference type="Proteomes" id="UP000823388">
    <property type="component" value="Chromosome 3N"/>
</dbReference>
<accession>A0A8T0UMB2</accession>